<feature type="compositionally biased region" description="Polar residues" evidence="1">
    <location>
        <begin position="233"/>
        <end position="245"/>
    </location>
</feature>
<feature type="compositionally biased region" description="Polar residues" evidence="1">
    <location>
        <begin position="1"/>
        <end position="21"/>
    </location>
</feature>
<feature type="compositionally biased region" description="Polar residues" evidence="1">
    <location>
        <begin position="83"/>
        <end position="107"/>
    </location>
</feature>
<dbReference type="EMBL" id="LJZO01000031">
    <property type="protein sequence ID" value="ROV93717.1"/>
    <property type="molecule type" value="Genomic_DNA"/>
</dbReference>
<accession>A0A423VRN8</accession>
<dbReference type="STRING" id="252740.A0A423VRN8"/>
<feature type="region of interest" description="Disordered" evidence="1">
    <location>
        <begin position="1"/>
        <end position="160"/>
    </location>
</feature>
<evidence type="ECO:0000313" key="2">
    <source>
        <dbReference type="EMBL" id="ROV93717.1"/>
    </source>
</evidence>
<feature type="region of interest" description="Disordered" evidence="1">
    <location>
        <begin position="410"/>
        <end position="479"/>
    </location>
</feature>
<feature type="region of interest" description="Disordered" evidence="1">
    <location>
        <begin position="357"/>
        <end position="391"/>
    </location>
</feature>
<dbReference type="AlphaFoldDB" id="A0A423VRN8"/>
<evidence type="ECO:0000313" key="3">
    <source>
        <dbReference type="Proteomes" id="UP000284375"/>
    </source>
</evidence>
<organism evidence="2 3">
    <name type="scientific">Cytospora chrysosperma</name>
    <name type="common">Cytospora canker fungus</name>
    <name type="synonym">Sphaeria chrysosperma</name>
    <dbReference type="NCBI Taxonomy" id="252740"/>
    <lineage>
        <taxon>Eukaryota</taxon>
        <taxon>Fungi</taxon>
        <taxon>Dikarya</taxon>
        <taxon>Ascomycota</taxon>
        <taxon>Pezizomycotina</taxon>
        <taxon>Sordariomycetes</taxon>
        <taxon>Sordariomycetidae</taxon>
        <taxon>Diaporthales</taxon>
        <taxon>Cytosporaceae</taxon>
        <taxon>Cytospora</taxon>
    </lineage>
</organism>
<sequence>MSFVPNNSAATTTMFGPSSPVSPKPAKLARTLDSQPRTDAVQKPGRVPEAPSVQGRKQLDSKVTARKSAARSFVLPPPKVNGARTNGTSLSPVNRINTNGSHSSSIPPETPSRKRQRLSSPKNEATSPRLPRPVLPSREKSATYANPSILNGRDHNSPLPTSYAGFSLFLGRDDTKAATRSPSQDTSYASVNGTASGLKAVLSPIKTESVSNGRRPESAGLVSELRELNHTNRGTTSARVTSAEKTQWRGPAVPTPTNSKKREKVAKSPYSGLQFITRTPPLETRRRQLAESLDSSALDMLIYGQEASSEPPLGIQRPPGDEQKKRQDVYYADIDPRTHWTRPHSDEWYRKKEEEIKARGGRKANFGKAAQRMREQRLNEDPDAWEENLPDRVQNNEAWLSAMRWLHTQEQGTQPSGSSQANGHVSPPPVRKKRAYRRRNPVAAQKAETEPSNAPARLNSELSNSDPSARNTTKNQPFP</sequence>
<feature type="compositionally biased region" description="Polar residues" evidence="1">
    <location>
        <begin position="410"/>
        <end position="423"/>
    </location>
</feature>
<keyword evidence="3" id="KW-1185">Reference proteome</keyword>
<feature type="compositionally biased region" description="Basic residues" evidence="1">
    <location>
        <begin position="430"/>
        <end position="440"/>
    </location>
</feature>
<dbReference type="Proteomes" id="UP000284375">
    <property type="component" value="Unassembled WGS sequence"/>
</dbReference>
<dbReference type="OrthoDB" id="3550599at2759"/>
<feature type="compositionally biased region" description="Polar residues" evidence="1">
    <location>
        <begin position="460"/>
        <end position="479"/>
    </location>
</feature>
<name>A0A423VRN8_CYTCH</name>
<feature type="region of interest" description="Disordered" evidence="1">
    <location>
        <begin position="233"/>
        <end position="269"/>
    </location>
</feature>
<reference evidence="2 3" key="1">
    <citation type="submission" date="2015-09" db="EMBL/GenBank/DDBJ databases">
        <title>Host preference determinants of Valsa canker pathogens revealed by comparative genomics.</title>
        <authorList>
            <person name="Yin Z."/>
            <person name="Huang L."/>
        </authorList>
    </citation>
    <scope>NUCLEOTIDE SEQUENCE [LARGE SCALE GENOMIC DNA]</scope>
    <source>
        <strain evidence="2 3">YSFL</strain>
    </source>
</reference>
<feature type="region of interest" description="Disordered" evidence="1">
    <location>
        <begin position="305"/>
        <end position="325"/>
    </location>
</feature>
<comment type="caution">
    <text evidence="2">The sequence shown here is derived from an EMBL/GenBank/DDBJ whole genome shotgun (WGS) entry which is preliminary data.</text>
</comment>
<evidence type="ECO:0000256" key="1">
    <source>
        <dbReference type="SAM" id="MobiDB-lite"/>
    </source>
</evidence>
<gene>
    <name evidence="2" type="ORF">VSDG_06994</name>
</gene>
<proteinExistence type="predicted"/>
<protein>
    <submittedName>
        <fullName evidence="2">Uncharacterized protein</fullName>
    </submittedName>
</protein>